<feature type="transmembrane region" description="Helical" evidence="1">
    <location>
        <begin position="35"/>
        <end position="53"/>
    </location>
</feature>
<proteinExistence type="predicted"/>
<evidence type="ECO:0000313" key="3">
    <source>
        <dbReference type="Proteomes" id="UP000214618"/>
    </source>
</evidence>
<reference evidence="2 3" key="1">
    <citation type="submission" date="2016-10" db="EMBL/GenBank/DDBJ databases">
        <title>The whole genome sequencing and assembly of Bacillus simplex DSM 1321 strain.</title>
        <authorList>
            <person name="Park M.-K."/>
            <person name="Lee Y.-J."/>
            <person name="Yi H."/>
            <person name="Bahn Y.-S."/>
            <person name="Kim J.F."/>
            <person name="Lee D.-W."/>
        </authorList>
    </citation>
    <scope>NUCLEOTIDE SEQUENCE [LARGE SCALE GENOMIC DNA]</scope>
    <source>
        <strain evidence="2 3">DSM 1321</strain>
    </source>
</reference>
<dbReference type="EMBL" id="CP017704">
    <property type="protein sequence ID" value="ASS95387.1"/>
    <property type="molecule type" value="Genomic_DNA"/>
</dbReference>
<keyword evidence="1" id="KW-0472">Membrane</keyword>
<organism evidence="2 3">
    <name type="scientific">Peribacillus simplex NBRC 15720 = DSM 1321</name>
    <dbReference type="NCBI Taxonomy" id="1349754"/>
    <lineage>
        <taxon>Bacteria</taxon>
        <taxon>Bacillati</taxon>
        <taxon>Bacillota</taxon>
        <taxon>Bacilli</taxon>
        <taxon>Bacillales</taxon>
        <taxon>Bacillaceae</taxon>
        <taxon>Peribacillus</taxon>
    </lineage>
</organism>
<feature type="transmembrane region" description="Helical" evidence="1">
    <location>
        <begin position="12"/>
        <end position="29"/>
    </location>
</feature>
<gene>
    <name evidence="2" type="ORF">BS1321_16575</name>
</gene>
<name>A0A223EJH0_9BACI</name>
<evidence type="ECO:0000256" key="1">
    <source>
        <dbReference type="SAM" id="Phobius"/>
    </source>
</evidence>
<sequence>MEFLKAKKWNIFSFFLFMIILLILSYILTDGPATYSGPIGITFGYIIYQWFNFRKNDRD</sequence>
<keyword evidence="1" id="KW-0812">Transmembrane</keyword>
<dbReference type="AlphaFoldDB" id="A0A223EJH0"/>
<protein>
    <submittedName>
        <fullName evidence="2">Uncharacterized protein</fullName>
    </submittedName>
</protein>
<dbReference type="Proteomes" id="UP000214618">
    <property type="component" value="Chromosome"/>
</dbReference>
<evidence type="ECO:0000313" key="2">
    <source>
        <dbReference type="EMBL" id="ASS95387.1"/>
    </source>
</evidence>
<accession>A0A223EJH0</accession>
<keyword evidence="1" id="KW-1133">Transmembrane helix</keyword>